<proteinExistence type="predicted"/>
<dbReference type="KEGG" id="spir:CWM47_34295"/>
<gene>
    <name evidence="2" type="ORF">CWM47_34295</name>
</gene>
<reference evidence="2 3" key="1">
    <citation type="submission" date="2017-11" db="EMBL/GenBank/DDBJ databases">
        <title>Taxonomic description and genome sequences of Spirosoma HA7 sp. nov., isolated from pollen microhabitat of Corylus avellana.</title>
        <authorList>
            <person name="Ambika Manirajan B."/>
            <person name="Suarez C."/>
            <person name="Ratering S."/>
            <person name="Geissler-Plaum R."/>
            <person name="Cardinale M."/>
            <person name="Sylvia S."/>
        </authorList>
    </citation>
    <scope>NUCLEOTIDE SEQUENCE [LARGE SCALE GENOMIC DNA]</scope>
    <source>
        <strain evidence="2 3">HA7</strain>
    </source>
</reference>
<feature type="transmembrane region" description="Helical" evidence="1">
    <location>
        <begin position="51"/>
        <end position="71"/>
    </location>
</feature>
<dbReference type="EMBL" id="CP025096">
    <property type="protein sequence ID" value="AUD06472.1"/>
    <property type="molecule type" value="Genomic_DNA"/>
</dbReference>
<evidence type="ECO:0000256" key="1">
    <source>
        <dbReference type="SAM" id="Phobius"/>
    </source>
</evidence>
<sequence>MTNNQVRELLFMKLIQSFFTYLAPFVGLLSLALVLGFMAQANQVVVLMQGIAMLILLVALMFVPVALVYIYMNIPLDELEKIAFRKLCWKWLGLGIVLMIITVDASADLQLSVILKMALSNNI</sequence>
<feature type="transmembrane region" description="Helical" evidence="1">
    <location>
        <begin position="91"/>
        <end position="115"/>
    </location>
</feature>
<feature type="transmembrane region" description="Helical" evidence="1">
    <location>
        <begin position="18"/>
        <end position="39"/>
    </location>
</feature>
<evidence type="ECO:0000313" key="2">
    <source>
        <dbReference type="EMBL" id="AUD06472.1"/>
    </source>
</evidence>
<evidence type="ECO:0000313" key="3">
    <source>
        <dbReference type="Proteomes" id="UP000232883"/>
    </source>
</evidence>
<name>A0A2K8Z9C8_9BACT</name>
<keyword evidence="1" id="KW-0812">Transmembrane</keyword>
<keyword evidence="3" id="KW-1185">Reference proteome</keyword>
<keyword evidence="1" id="KW-1133">Transmembrane helix</keyword>
<dbReference type="RefSeq" id="WP_100993013.1">
    <property type="nucleotide sequence ID" value="NZ_CP025096.1"/>
</dbReference>
<organism evidence="2 3">
    <name type="scientific">Spirosoma pollinicola</name>
    <dbReference type="NCBI Taxonomy" id="2057025"/>
    <lineage>
        <taxon>Bacteria</taxon>
        <taxon>Pseudomonadati</taxon>
        <taxon>Bacteroidota</taxon>
        <taxon>Cytophagia</taxon>
        <taxon>Cytophagales</taxon>
        <taxon>Cytophagaceae</taxon>
        <taxon>Spirosoma</taxon>
    </lineage>
</organism>
<dbReference type="Proteomes" id="UP000232883">
    <property type="component" value="Chromosome"/>
</dbReference>
<accession>A0A2K8Z9C8</accession>
<protein>
    <submittedName>
        <fullName evidence="2">Uncharacterized protein</fullName>
    </submittedName>
</protein>
<dbReference type="AlphaFoldDB" id="A0A2K8Z9C8"/>
<keyword evidence="1" id="KW-0472">Membrane</keyword>